<keyword evidence="5" id="KW-1185">Reference proteome</keyword>
<evidence type="ECO:0000259" key="3">
    <source>
        <dbReference type="PROSITE" id="PS50914"/>
    </source>
</evidence>
<dbReference type="PROSITE" id="PS51257">
    <property type="entry name" value="PROKAR_LIPOPROTEIN"/>
    <property type="match status" value="1"/>
</dbReference>
<feature type="compositionally biased region" description="Polar residues" evidence="1">
    <location>
        <begin position="45"/>
        <end position="57"/>
    </location>
</feature>
<feature type="region of interest" description="Disordered" evidence="1">
    <location>
        <begin position="25"/>
        <end position="94"/>
    </location>
</feature>
<dbReference type="AlphaFoldDB" id="A0A8J6XF75"/>
<feature type="compositionally biased region" description="Polar residues" evidence="1">
    <location>
        <begin position="72"/>
        <end position="89"/>
    </location>
</feature>
<dbReference type="EMBL" id="JACXAE010000043">
    <property type="protein sequence ID" value="MBD2772733.1"/>
    <property type="molecule type" value="Genomic_DNA"/>
</dbReference>
<protein>
    <submittedName>
        <fullName evidence="4">BON domain-containing protein</fullName>
    </submittedName>
</protein>
<dbReference type="RefSeq" id="WP_190827680.1">
    <property type="nucleotide sequence ID" value="NZ_CAWPPI010000043.1"/>
</dbReference>
<dbReference type="Pfam" id="PF04972">
    <property type="entry name" value="BON"/>
    <property type="match status" value="1"/>
</dbReference>
<evidence type="ECO:0000256" key="2">
    <source>
        <dbReference type="SAM" id="SignalP"/>
    </source>
</evidence>
<dbReference type="PROSITE" id="PS50914">
    <property type="entry name" value="BON"/>
    <property type="match status" value="1"/>
</dbReference>
<comment type="caution">
    <text evidence="4">The sequence shown here is derived from an EMBL/GenBank/DDBJ whole genome shotgun (WGS) entry which is preliminary data.</text>
</comment>
<feature type="compositionally biased region" description="Low complexity" evidence="1">
    <location>
        <begin position="26"/>
        <end position="39"/>
    </location>
</feature>
<sequence length="156" mass="16513">MKKLAPVLITCLLVFGAVGCQNAAKTTADAPTSTNTTPNEAPSPEATQAALNDAQSVTRRRQLNADIRANEQRNNQFNSGSGVNRSENALASEVRSKLEANIPKGNLTVEAKDDGTVTVAGTVTNKQELAKIERLAKEIKGVKNVVVKAIVSDKQS</sequence>
<feature type="signal peptide" evidence="2">
    <location>
        <begin position="1"/>
        <end position="23"/>
    </location>
</feature>
<evidence type="ECO:0000313" key="5">
    <source>
        <dbReference type="Proteomes" id="UP000629098"/>
    </source>
</evidence>
<dbReference type="Gene3D" id="3.30.1340.30">
    <property type="match status" value="1"/>
</dbReference>
<feature type="domain" description="BON" evidence="3">
    <location>
        <begin position="86"/>
        <end position="153"/>
    </location>
</feature>
<dbReference type="Proteomes" id="UP000629098">
    <property type="component" value="Unassembled WGS sequence"/>
</dbReference>
<organism evidence="4 5">
    <name type="scientific">Iningainema tapete BLCC-T55</name>
    <dbReference type="NCBI Taxonomy" id="2748662"/>
    <lineage>
        <taxon>Bacteria</taxon>
        <taxon>Bacillati</taxon>
        <taxon>Cyanobacteriota</taxon>
        <taxon>Cyanophyceae</taxon>
        <taxon>Nostocales</taxon>
        <taxon>Scytonemataceae</taxon>
        <taxon>Iningainema tapete</taxon>
    </lineage>
</organism>
<accession>A0A8J6XF75</accession>
<evidence type="ECO:0000256" key="1">
    <source>
        <dbReference type="SAM" id="MobiDB-lite"/>
    </source>
</evidence>
<evidence type="ECO:0000313" key="4">
    <source>
        <dbReference type="EMBL" id="MBD2772733.1"/>
    </source>
</evidence>
<gene>
    <name evidence="4" type="ORF">ICL16_11790</name>
</gene>
<feature type="chain" id="PRO_5035187554" evidence="2">
    <location>
        <begin position="24"/>
        <end position="156"/>
    </location>
</feature>
<reference evidence="4" key="1">
    <citation type="submission" date="2020-09" db="EMBL/GenBank/DDBJ databases">
        <title>Iningainema tapete sp. nov. (Scytonemataceae, Cyanobacteria) from greenhouses in central Florida (USA) produces two types of nodularin with biosynthetic potential for microcystin-LR and anabaenopeptins.</title>
        <authorList>
            <person name="Berthold D.E."/>
            <person name="Lefler F.W."/>
            <person name="Huang I.-S."/>
            <person name="Abdulla H."/>
            <person name="Zimba P.V."/>
            <person name="Laughinghouse H.D. IV."/>
        </authorList>
    </citation>
    <scope>NUCLEOTIDE SEQUENCE</scope>
    <source>
        <strain evidence="4">BLCCT55</strain>
    </source>
</reference>
<proteinExistence type="predicted"/>
<dbReference type="InterPro" id="IPR007055">
    <property type="entry name" value="BON_dom"/>
</dbReference>
<keyword evidence="2" id="KW-0732">Signal</keyword>
<name>A0A8J6XF75_9CYAN</name>